<dbReference type="Proteomes" id="UP000308600">
    <property type="component" value="Unassembled WGS sequence"/>
</dbReference>
<keyword evidence="2" id="KW-1185">Reference proteome</keyword>
<evidence type="ECO:0000313" key="2">
    <source>
        <dbReference type="Proteomes" id="UP000308600"/>
    </source>
</evidence>
<gene>
    <name evidence="1" type="ORF">BDN72DRAFT_904252</name>
</gene>
<evidence type="ECO:0000313" key="1">
    <source>
        <dbReference type="EMBL" id="TFK61272.1"/>
    </source>
</evidence>
<accession>A0ACD3A6Q8</accession>
<sequence length="272" mass="31023">MTVTPTTLPPELERIIFEYTAKKSRRDIPRLMLVAHRISIWLKPILYETIIRPNHQNKLVDYNPPTETLPTYALHVRHLLISVSTEAPEVTQYLTSCKNIENLALWSIVHHPNLLRLISPLHLKRLSINLSALAGRTHPFEYILPALTHLTHLEIVNQQFGWENIEGIQDIPNLTHLAFNGLKPLSILEDRILDGEGCEALEVVVLLEMTVGDLKGLRKEDGRVVCVGGGNWVDDWEKGTLGEEDFWTRAEFVVMARKRERERRGLGGGVLF</sequence>
<organism evidence="1 2">
    <name type="scientific">Pluteus cervinus</name>
    <dbReference type="NCBI Taxonomy" id="181527"/>
    <lineage>
        <taxon>Eukaryota</taxon>
        <taxon>Fungi</taxon>
        <taxon>Dikarya</taxon>
        <taxon>Basidiomycota</taxon>
        <taxon>Agaricomycotina</taxon>
        <taxon>Agaricomycetes</taxon>
        <taxon>Agaricomycetidae</taxon>
        <taxon>Agaricales</taxon>
        <taxon>Pluteineae</taxon>
        <taxon>Pluteaceae</taxon>
        <taxon>Pluteus</taxon>
    </lineage>
</organism>
<name>A0ACD3A6Q8_9AGAR</name>
<dbReference type="EMBL" id="ML208677">
    <property type="protein sequence ID" value="TFK61272.1"/>
    <property type="molecule type" value="Genomic_DNA"/>
</dbReference>
<protein>
    <submittedName>
        <fullName evidence="1">Uncharacterized protein</fullName>
    </submittedName>
</protein>
<reference evidence="1 2" key="1">
    <citation type="journal article" date="2019" name="Nat. Ecol. Evol.">
        <title>Megaphylogeny resolves global patterns of mushroom evolution.</title>
        <authorList>
            <person name="Varga T."/>
            <person name="Krizsan K."/>
            <person name="Foldi C."/>
            <person name="Dima B."/>
            <person name="Sanchez-Garcia M."/>
            <person name="Sanchez-Ramirez S."/>
            <person name="Szollosi G.J."/>
            <person name="Szarkandi J.G."/>
            <person name="Papp V."/>
            <person name="Albert L."/>
            <person name="Andreopoulos W."/>
            <person name="Angelini C."/>
            <person name="Antonin V."/>
            <person name="Barry K.W."/>
            <person name="Bougher N.L."/>
            <person name="Buchanan P."/>
            <person name="Buyck B."/>
            <person name="Bense V."/>
            <person name="Catcheside P."/>
            <person name="Chovatia M."/>
            <person name="Cooper J."/>
            <person name="Damon W."/>
            <person name="Desjardin D."/>
            <person name="Finy P."/>
            <person name="Geml J."/>
            <person name="Haridas S."/>
            <person name="Hughes K."/>
            <person name="Justo A."/>
            <person name="Karasinski D."/>
            <person name="Kautmanova I."/>
            <person name="Kiss B."/>
            <person name="Kocsube S."/>
            <person name="Kotiranta H."/>
            <person name="LaButti K.M."/>
            <person name="Lechner B.E."/>
            <person name="Liimatainen K."/>
            <person name="Lipzen A."/>
            <person name="Lukacs Z."/>
            <person name="Mihaltcheva S."/>
            <person name="Morgado L.N."/>
            <person name="Niskanen T."/>
            <person name="Noordeloos M.E."/>
            <person name="Ohm R.A."/>
            <person name="Ortiz-Santana B."/>
            <person name="Ovrebo C."/>
            <person name="Racz N."/>
            <person name="Riley R."/>
            <person name="Savchenko A."/>
            <person name="Shiryaev A."/>
            <person name="Soop K."/>
            <person name="Spirin V."/>
            <person name="Szebenyi C."/>
            <person name="Tomsovsky M."/>
            <person name="Tulloss R.E."/>
            <person name="Uehling J."/>
            <person name="Grigoriev I.V."/>
            <person name="Vagvolgyi C."/>
            <person name="Papp T."/>
            <person name="Martin F.M."/>
            <person name="Miettinen O."/>
            <person name="Hibbett D.S."/>
            <person name="Nagy L.G."/>
        </authorList>
    </citation>
    <scope>NUCLEOTIDE SEQUENCE [LARGE SCALE GENOMIC DNA]</scope>
    <source>
        <strain evidence="1 2">NL-1719</strain>
    </source>
</reference>
<proteinExistence type="predicted"/>